<protein>
    <recommendedName>
        <fullName evidence="1">SET domain-containing protein</fullName>
    </recommendedName>
</protein>
<evidence type="ECO:0000313" key="2">
    <source>
        <dbReference type="EMBL" id="CAK9002826.1"/>
    </source>
</evidence>
<feature type="domain" description="SET" evidence="1">
    <location>
        <begin position="220"/>
        <end position="454"/>
    </location>
</feature>
<dbReference type="Proteomes" id="UP001642484">
    <property type="component" value="Unassembled WGS sequence"/>
</dbReference>
<dbReference type="InterPro" id="IPR046341">
    <property type="entry name" value="SET_dom_sf"/>
</dbReference>
<keyword evidence="3" id="KW-1185">Reference proteome</keyword>
<dbReference type="EMBL" id="CAXAMN010003091">
    <property type="protein sequence ID" value="CAK9002826.1"/>
    <property type="molecule type" value="Genomic_DNA"/>
</dbReference>
<dbReference type="PANTHER" id="PTHR13271">
    <property type="entry name" value="UNCHARACTERIZED PUTATIVE METHYLTRANSFERASE"/>
    <property type="match status" value="1"/>
</dbReference>
<dbReference type="InterPro" id="IPR050600">
    <property type="entry name" value="SETD3_SETD6_MTase"/>
</dbReference>
<evidence type="ECO:0000313" key="3">
    <source>
        <dbReference type="Proteomes" id="UP001642484"/>
    </source>
</evidence>
<dbReference type="SUPFAM" id="SSF82199">
    <property type="entry name" value="SET domain"/>
    <property type="match status" value="1"/>
</dbReference>
<proteinExistence type="predicted"/>
<sequence>MGFNMHYACCALAVDIVRFRDGIDVQKCRWLERPELEMGGNLSRFGHPFPRLRCCRRWRATIEVKVSPASQRATVQVPPGSVPGVTRVAVNCQGRIFTTVLPKDAAPRHSVEVTLEKNPVQVSCHVFKRPAHLRALVPADAIPGVSTIYTRGDRVLEITVPQNAKPGDTLLVSSSKPQNFHLRSLSFPTVTFAPVGPQQDHRRHETLQLLLEESGGMWNPKIERASTDRLTVPGIVTNHCISKGEVLVRCPPDLLLSPMAVRELAPECAIMVAEAAHQVSFDSDNIDLALQATFLASWITAIEDSRFGKVAIHDLAKQKVWGAFLQVLLCETFAQHPYRLAAQDPTAFKSLLSPSCEADLIEYLSWTIMQWYDALSSTFSIDFSVEQFLRGWLMVITRAFDLEGTRTTLVPGLDSFNHDPNRASARPAPDGMGGMLVAATRDIEAGEEVFFTYSQLSISELYRTYGFTLPLEAMRHQTFTVLPSRVRFLLLKHLPPSHAGLLIEFHSAVLHPTVVAALKACASQGKSYTKFLRELLRFFSEAYDRDPRMKEAIVTKTASTDVLRVKLSEYRCIQRYLKSLDDETNDLNNMLQRVVGEKGQNLQSPGLQDVF</sequence>
<dbReference type="InterPro" id="IPR001214">
    <property type="entry name" value="SET_dom"/>
</dbReference>
<dbReference type="Gene3D" id="3.90.1410.10">
    <property type="entry name" value="set domain protein methyltransferase, domain 1"/>
    <property type="match status" value="1"/>
</dbReference>
<accession>A0ABP0IJP0</accession>
<name>A0ABP0IJP0_9DINO</name>
<evidence type="ECO:0000259" key="1">
    <source>
        <dbReference type="PROSITE" id="PS50280"/>
    </source>
</evidence>
<comment type="caution">
    <text evidence="2">The sequence shown here is derived from an EMBL/GenBank/DDBJ whole genome shotgun (WGS) entry which is preliminary data.</text>
</comment>
<dbReference type="CDD" id="cd10527">
    <property type="entry name" value="SET_LSMT"/>
    <property type="match status" value="1"/>
</dbReference>
<organism evidence="2 3">
    <name type="scientific">Durusdinium trenchii</name>
    <dbReference type="NCBI Taxonomy" id="1381693"/>
    <lineage>
        <taxon>Eukaryota</taxon>
        <taxon>Sar</taxon>
        <taxon>Alveolata</taxon>
        <taxon>Dinophyceae</taxon>
        <taxon>Suessiales</taxon>
        <taxon>Symbiodiniaceae</taxon>
        <taxon>Durusdinium</taxon>
    </lineage>
</organism>
<reference evidence="2 3" key="1">
    <citation type="submission" date="2024-02" db="EMBL/GenBank/DDBJ databases">
        <authorList>
            <person name="Chen Y."/>
            <person name="Shah S."/>
            <person name="Dougan E. K."/>
            <person name="Thang M."/>
            <person name="Chan C."/>
        </authorList>
    </citation>
    <scope>NUCLEOTIDE SEQUENCE [LARGE SCALE GENOMIC DNA]</scope>
</reference>
<dbReference type="PROSITE" id="PS50280">
    <property type="entry name" value="SET"/>
    <property type="match status" value="1"/>
</dbReference>
<gene>
    <name evidence="2" type="ORF">CCMP2556_LOCUS7031</name>
</gene>
<dbReference type="Pfam" id="PF00856">
    <property type="entry name" value="SET"/>
    <property type="match status" value="1"/>
</dbReference>